<name>A0A2S5GI02_9BURK</name>
<gene>
    <name evidence="3" type="ORF">C4E15_30100</name>
</gene>
<dbReference type="SMART" id="SM00530">
    <property type="entry name" value="HTH_XRE"/>
    <property type="match status" value="1"/>
</dbReference>
<comment type="caution">
    <text evidence="3">The sequence shown here is derived from an EMBL/GenBank/DDBJ whole genome shotgun (WGS) entry which is preliminary data.</text>
</comment>
<dbReference type="GO" id="GO:0003677">
    <property type="term" value="F:DNA binding"/>
    <property type="evidence" value="ECO:0007669"/>
    <property type="project" value="InterPro"/>
</dbReference>
<feature type="domain" description="HTH cro/C1-type" evidence="2">
    <location>
        <begin position="7"/>
        <end position="53"/>
    </location>
</feature>
<dbReference type="OrthoDB" id="9156550at2"/>
<dbReference type="Proteomes" id="UP000239990">
    <property type="component" value="Unassembled WGS sequence"/>
</dbReference>
<reference evidence="3 4" key="1">
    <citation type="submission" date="2018-02" db="EMBL/GenBank/DDBJ databases">
        <title>Draft Genome of Achromobacter spanius stain 6.</title>
        <authorList>
            <person name="Gunasekera T.S."/>
            <person name="Radwan O."/>
            <person name="Ruiz O.N."/>
        </authorList>
    </citation>
    <scope>NUCLEOTIDE SEQUENCE [LARGE SCALE GENOMIC DNA]</scope>
    <source>
        <strain evidence="3 4">6</strain>
    </source>
</reference>
<dbReference type="AlphaFoldDB" id="A0A2S5GI02"/>
<dbReference type="Gene3D" id="1.10.260.40">
    <property type="entry name" value="lambda repressor-like DNA-binding domains"/>
    <property type="match status" value="1"/>
</dbReference>
<dbReference type="PROSITE" id="PS50943">
    <property type="entry name" value="HTH_CROC1"/>
    <property type="match status" value="1"/>
</dbReference>
<accession>A0A2S5GI02</accession>
<dbReference type="InterPro" id="IPR010982">
    <property type="entry name" value="Lambda_DNA-bd_dom_sf"/>
</dbReference>
<evidence type="ECO:0000256" key="1">
    <source>
        <dbReference type="SAM" id="MobiDB-lite"/>
    </source>
</evidence>
<feature type="region of interest" description="Disordered" evidence="1">
    <location>
        <begin position="1"/>
        <end position="38"/>
    </location>
</feature>
<dbReference type="CDD" id="cd00093">
    <property type="entry name" value="HTH_XRE"/>
    <property type="match status" value="1"/>
</dbReference>
<proteinExistence type="predicted"/>
<dbReference type="InterPro" id="IPR001387">
    <property type="entry name" value="Cro/C1-type_HTH"/>
</dbReference>
<organism evidence="3 4">
    <name type="scientific">Achromobacter spanius</name>
    <dbReference type="NCBI Taxonomy" id="217203"/>
    <lineage>
        <taxon>Bacteria</taxon>
        <taxon>Pseudomonadati</taxon>
        <taxon>Pseudomonadota</taxon>
        <taxon>Betaproteobacteria</taxon>
        <taxon>Burkholderiales</taxon>
        <taxon>Alcaligenaceae</taxon>
        <taxon>Achromobacter</taxon>
    </lineage>
</organism>
<dbReference type="Pfam" id="PF01381">
    <property type="entry name" value="HTH_3"/>
    <property type="match status" value="1"/>
</dbReference>
<evidence type="ECO:0000313" key="3">
    <source>
        <dbReference type="EMBL" id="PPA72541.1"/>
    </source>
</evidence>
<dbReference type="EMBL" id="PREU01000028">
    <property type="protein sequence ID" value="PPA72541.1"/>
    <property type="molecule type" value="Genomic_DNA"/>
</dbReference>
<dbReference type="SUPFAM" id="SSF47413">
    <property type="entry name" value="lambda repressor-like DNA-binding domains"/>
    <property type="match status" value="1"/>
</dbReference>
<evidence type="ECO:0000259" key="2">
    <source>
        <dbReference type="PROSITE" id="PS50943"/>
    </source>
</evidence>
<protein>
    <submittedName>
        <fullName evidence="3">XRE family transcriptional regulator</fullName>
    </submittedName>
</protein>
<evidence type="ECO:0000313" key="4">
    <source>
        <dbReference type="Proteomes" id="UP000239990"/>
    </source>
</evidence>
<dbReference type="RefSeq" id="WP_104145976.1">
    <property type="nucleotide sequence ID" value="NZ_PREU01000028.1"/>
</dbReference>
<sequence length="80" mass="8517">MDTATDLIKRLRASGMTQSEISRRTGIPQPRLSRWEAGAPSAGANDALRLAELVRSLPLPDVVADEARAAQPAQQVASHA</sequence>